<name>A0A1I8A806_9BILA</name>
<accession>A0A1I8A806</accession>
<reference evidence="2" key="1">
    <citation type="submission" date="2016-11" db="UniProtKB">
        <authorList>
            <consortium name="WormBaseParasite"/>
        </authorList>
    </citation>
    <scope>IDENTIFICATION</scope>
</reference>
<dbReference type="AlphaFoldDB" id="A0A1I8A806"/>
<dbReference type="Proteomes" id="UP000095287">
    <property type="component" value="Unplaced"/>
</dbReference>
<proteinExistence type="predicted"/>
<keyword evidence="1" id="KW-1185">Reference proteome</keyword>
<evidence type="ECO:0000313" key="1">
    <source>
        <dbReference type="Proteomes" id="UP000095287"/>
    </source>
</evidence>
<organism evidence="1 2">
    <name type="scientific">Steinernema glaseri</name>
    <dbReference type="NCBI Taxonomy" id="37863"/>
    <lineage>
        <taxon>Eukaryota</taxon>
        <taxon>Metazoa</taxon>
        <taxon>Ecdysozoa</taxon>
        <taxon>Nematoda</taxon>
        <taxon>Chromadorea</taxon>
        <taxon>Rhabditida</taxon>
        <taxon>Tylenchina</taxon>
        <taxon>Panagrolaimomorpha</taxon>
        <taxon>Strongyloidoidea</taxon>
        <taxon>Steinernematidae</taxon>
        <taxon>Steinernema</taxon>
    </lineage>
</organism>
<dbReference type="WBParaSite" id="L893_g3377.t1">
    <property type="protein sequence ID" value="L893_g3377.t1"/>
    <property type="gene ID" value="L893_g3377"/>
</dbReference>
<evidence type="ECO:0000313" key="2">
    <source>
        <dbReference type="WBParaSite" id="L893_g3377.t1"/>
    </source>
</evidence>
<sequence length="66" mass="7642">MIPGVILIREGGYPRFFTHAFVMTWKLTLGPRVVNDPFNELNQRLVEEDAKAIKKMACRVFLDNFS</sequence>
<protein>
    <submittedName>
        <fullName evidence="2">PlsC domain-containing protein</fullName>
    </submittedName>
</protein>